<accession>A0A8B8AL15</accession>
<name>A0A8B8AL15_CRAVI</name>
<dbReference type="GeneID" id="111102718"/>
<keyword evidence="3" id="KW-1185">Reference proteome</keyword>
<dbReference type="KEGG" id="cvn:111102813"/>
<dbReference type="Proteomes" id="UP000694844">
    <property type="component" value="Chromosome 7"/>
</dbReference>
<evidence type="ECO:0000256" key="2">
    <source>
        <dbReference type="SAM" id="SignalP"/>
    </source>
</evidence>
<sequence>MRNPSSLVLFSATLCVYFTVQISSVAAAKCKGPWANHMCFGGNGKRSWTAPLPEVDKRDDDVGRTLLRNVLLNRLDSYPPQGGYYSDSESFNPIGSDSTEEELPYNREQQLRQLIKEQILRREMAALVDDDDVYD</sequence>
<protein>
    <submittedName>
        <fullName evidence="4">Uncharacterized protein LOC111102718 isoform X1</fullName>
    </submittedName>
    <submittedName>
        <fullName evidence="5">Uncharacterized protein LOC111102813 isoform X1</fullName>
    </submittedName>
</protein>
<dbReference type="RefSeq" id="XP_022291283.1">
    <property type="nucleotide sequence ID" value="XM_022435575.1"/>
</dbReference>
<evidence type="ECO:0000256" key="1">
    <source>
        <dbReference type="SAM" id="MobiDB-lite"/>
    </source>
</evidence>
<organism evidence="3 4">
    <name type="scientific">Crassostrea virginica</name>
    <name type="common">Eastern oyster</name>
    <dbReference type="NCBI Taxonomy" id="6565"/>
    <lineage>
        <taxon>Eukaryota</taxon>
        <taxon>Metazoa</taxon>
        <taxon>Spiralia</taxon>
        <taxon>Lophotrochozoa</taxon>
        <taxon>Mollusca</taxon>
        <taxon>Bivalvia</taxon>
        <taxon>Autobranchia</taxon>
        <taxon>Pteriomorphia</taxon>
        <taxon>Ostreida</taxon>
        <taxon>Ostreoidea</taxon>
        <taxon>Ostreidae</taxon>
        <taxon>Crassostrea</taxon>
    </lineage>
</organism>
<evidence type="ECO:0000313" key="5">
    <source>
        <dbReference type="RefSeq" id="XP_022291398.1"/>
    </source>
</evidence>
<proteinExistence type="predicted"/>
<reference evidence="4 5" key="1">
    <citation type="submission" date="2025-04" db="UniProtKB">
        <authorList>
            <consortium name="RefSeq"/>
        </authorList>
    </citation>
    <scope>IDENTIFICATION</scope>
    <source>
        <tissue evidence="4 5">Whole sample</tissue>
    </source>
</reference>
<feature type="chain" id="PRO_5044665864" evidence="2">
    <location>
        <begin position="28"/>
        <end position="135"/>
    </location>
</feature>
<dbReference type="AlphaFoldDB" id="A0A8B8AL15"/>
<evidence type="ECO:0000313" key="4">
    <source>
        <dbReference type="RefSeq" id="XP_022291283.1"/>
    </source>
</evidence>
<keyword evidence="2" id="KW-0732">Signal</keyword>
<dbReference type="OrthoDB" id="6135235at2759"/>
<dbReference type="KEGG" id="cvn:111102718"/>
<dbReference type="RefSeq" id="XP_022291398.1">
    <property type="nucleotide sequence ID" value="XM_022435690.1"/>
</dbReference>
<gene>
    <name evidence="4" type="primary">LOC111102718</name>
    <name evidence="5" type="synonym">LOC111102813</name>
</gene>
<feature type="region of interest" description="Disordered" evidence="1">
    <location>
        <begin position="80"/>
        <end position="103"/>
    </location>
</feature>
<evidence type="ECO:0000313" key="3">
    <source>
        <dbReference type="Proteomes" id="UP000694844"/>
    </source>
</evidence>
<feature type="signal peptide" evidence="2">
    <location>
        <begin position="1"/>
        <end position="27"/>
    </location>
</feature>
<feature type="compositionally biased region" description="Polar residues" evidence="1">
    <location>
        <begin position="87"/>
        <end position="97"/>
    </location>
</feature>